<gene>
    <name evidence="1" type="ORF">HMPREF2531_04742</name>
</gene>
<organism evidence="1">
    <name type="scientific">Bacteroides intestinalis</name>
    <dbReference type="NCBI Taxonomy" id="329854"/>
    <lineage>
        <taxon>Bacteria</taxon>
        <taxon>Pseudomonadati</taxon>
        <taxon>Bacteroidota</taxon>
        <taxon>Bacteroidia</taxon>
        <taxon>Bacteroidales</taxon>
        <taxon>Bacteroidaceae</taxon>
        <taxon>Bacteroides</taxon>
    </lineage>
</organism>
<sequence length="318" mass="37560">MIMEYNVPVLFIIFKRYYTAIKVFERIKEIKPKKLYVAADGPRDLQEKEMCDKTRDIIKQVDWDCELHLMYRDENLGCKYGPYESISWFFKHEEEGIILEDDCVPDLTFFPFVREMLVKYRNDNRVSMIAGHSEVSIPLSTSYVFSRFRACWGWATWKRAWCNIDIELENYDYRKEVVPLMVYDQRRGAHWLTALDLIDQNKVNAWDWPWYFSQAAQSQLCIFPSKNLIANIGFGEDGTHCLGEPPAEAITSYSLSFPLVHPKTVIVNWLFEKEFEKGLTMGVILEGIPVRKKKNIFVSIVKELKRFIRRLRGKGKKY</sequence>
<dbReference type="EMBL" id="LTDF01000166">
    <property type="protein sequence ID" value="KXT42381.1"/>
    <property type="molecule type" value="Genomic_DNA"/>
</dbReference>
<dbReference type="InterPro" id="IPR029044">
    <property type="entry name" value="Nucleotide-diphossugar_trans"/>
</dbReference>
<accession>A0A139KT53</accession>
<comment type="caution">
    <text evidence="1">The sequence shown here is derived from an EMBL/GenBank/DDBJ whole genome shotgun (WGS) entry which is preliminary data.</text>
</comment>
<name>A0A139KT53_9BACE</name>
<dbReference type="AlphaFoldDB" id="A0A139KT53"/>
<reference evidence="1 2" key="1">
    <citation type="submission" date="2016-02" db="EMBL/GenBank/DDBJ databases">
        <authorList>
            <person name="Wen L."/>
            <person name="He K."/>
            <person name="Yang H."/>
        </authorList>
    </citation>
    <scope>NUCLEOTIDE SEQUENCE [LARGE SCALE GENOMIC DNA]</scope>
    <source>
        <strain evidence="1 2">KLE1704</strain>
    </source>
</reference>
<evidence type="ECO:0008006" key="3">
    <source>
        <dbReference type="Google" id="ProtNLM"/>
    </source>
</evidence>
<evidence type="ECO:0000313" key="2">
    <source>
        <dbReference type="Proteomes" id="UP000070319"/>
    </source>
</evidence>
<dbReference type="Gene3D" id="3.90.550.10">
    <property type="entry name" value="Spore Coat Polysaccharide Biosynthesis Protein SpsA, Chain A"/>
    <property type="match status" value="1"/>
</dbReference>
<evidence type="ECO:0000313" key="1">
    <source>
        <dbReference type="EMBL" id="KXT42381.1"/>
    </source>
</evidence>
<dbReference type="SUPFAM" id="SSF53448">
    <property type="entry name" value="Nucleotide-diphospho-sugar transferases"/>
    <property type="match status" value="1"/>
</dbReference>
<dbReference type="PATRIC" id="fig|329854.7.peg.4814"/>
<dbReference type="Proteomes" id="UP000070319">
    <property type="component" value="Unassembled WGS sequence"/>
</dbReference>
<protein>
    <recommendedName>
        <fullName evidence="3">Hemolysin activation protein</fullName>
    </recommendedName>
</protein>
<proteinExistence type="predicted"/>